<reference evidence="1 2" key="1">
    <citation type="journal article" date="2017" name="Nature">
        <title>The Apostasia genome and the evolution of orchids.</title>
        <authorList>
            <person name="Zhang G.Q."/>
            <person name="Liu K.W."/>
            <person name="Li Z."/>
            <person name="Lohaus R."/>
            <person name="Hsiao Y.Y."/>
            <person name="Niu S.C."/>
            <person name="Wang J.Y."/>
            <person name="Lin Y.C."/>
            <person name="Xu Q."/>
            <person name="Chen L.J."/>
            <person name="Yoshida K."/>
            <person name="Fujiwara S."/>
            <person name="Wang Z.W."/>
            <person name="Zhang Y.Q."/>
            <person name="Mitsuda N."/>
            <person name="Wang M."/>
            <person name="Liu G.H."/>
            <person name="Pecoraro L."/>
            <person name="Huang H.X."/>
            <person name="Xiao X.J."/>
            <person name="Lin M."/>
            <person name="Wu X.Y."/>
            <person name="Wu W.L."/>
            <person name="Chen Y.Y."/>
            <person name="Chang S.B."/>
            <person name="Sakamoto S."/>
            <person name="Ohme-Takagi M."/>
            <person name="Yagi M."/>
            <person name="Zeng S.J."/>
            <person name="Shen C.Y."/>
            <person name="Yeh C.M."/>
            <person name="Luo Y.B."/>
            <person name="Tsai W.C."/>
            <person name="Van de Peer Y."/>
            <person name="Liu Z.J."/>
        </authorList>
    </citation>
    <scope>NUCLEOTIDE SEQUENCE [LARGE SCALE GENOMIC DNA]</scope>
    <source>
        <strain evidence="2">cv. Shenzhen</strain>
        <tissue evidence="1">Stem</tissue>
    </source>
</reference>
<evidence type="ECO:0000313" key="2">
    <source>
        <dbReference type="Proteomes" id="UP000236161"/>
    </source>
</evidence>
<accession>A0A2H9ZZI0</accession>
<keyword evidence="1" id="KW-0548">Nucleotidyltransferase</keyword>
<dbReference type="EMBL" id="KZ452270">
    <property type="protein sequence ID" value="PKA48710.1"/>
    <property type="molecule type" value="Genomic_DNA"/>
</dbReference>
<evidence type="ECO:0000313" key="1">
    <source>
        <dbReference type="EMBL" id="PKA48710.1"/>
    </source>
</evidence>
<name>A0A2H9ZZI0_9ASPA</name>
<keyword evidence="1" id="KW-0808">Transferase</keyword>
<dbReference type="Proteomes" id="UP000236161">
    <property type="component" value="Unassembled WGS sequence"/>
</dbReference>
<proteinExistence type="predicted"/>
<dbReference type="AlphaFoldDB" id="A0A2H9ZZI0"/>
<dbReference type="OrthoDB" id="10634528at2759"/>
<dbReference type="GO" id="GO:0003964">
    <property type="term" value="F:RNA-directed DNA polymerase activity"/>
    <property type="evidence" value="ECO:0007669"/>
    <property type="project" value="UniProtKB-KW"/>
</dbReference>
<keyword evidence="1" id="KW-0695">RNA-directed DNA polymerase</keyword>
<protein>
    <submittedName>
        <fullName evidence="1">Telomerase reverse transcriptase</fullName>
        <ecNumber evidence="1">2.7.7.49</ecNumber>
    </submittedName>
</protein>
<dbReference type="EC" id="2.7.7.49" evidence="1"/>
<keyword evidence="2" id="KW-1185">Reference proteome</keyword>
<gene>
    <name evidence="1" type="primary">TERT</name>
    <name evidence="1" type="ORF">AXF42_Ash018527</name>
</gene>
<sequence length="121" mass="13424">MVRRWRRRKAPVPEVLRRACGGRVETLQSAILSFLPDPPPSSPLDCSCRGRGCLGCIGQSFLVRPADPTDYLLFVTRSFCSLSAGTSPFPVNFFASGKCLPKVRDNNVELMKGRNAFHDHD</sequence>
<organism evidence="1 2">
    <name type="scientific">Apostasia shenzhenica</name>
    <dbReference type="NCBI Taxonomy" id="1088818"/>
    <lineage>
        <taxon>Eukaryota</taxon>
        <taxon>Viridiplantae</taxon>
        <taxon>Streptophyta</taxon>
        <taxon>Embryophyta</taxon>
        <taxon>Tracheophyta</taxon>
        <taxon>Spermatophyta</taxon>
        <taxon>Magnoliopsida</taxon>
        <taxon>Liliopsida</taxon>
        <taxon>Asparagales</taxon>
        <taxon>Orchidaceae</taxon>
        <taxon>Apostasioideae</taxon>
        <taxon>Apostasia</taxon>
    </lineage>
</organism>
<dbReference type="STRING" id="1088818.A0A2H9ZZI0"/>